<dbReference type="GO" id="GO:0008959">
    <property type="term" value="F:phosphate acetyltransferase activity"/>
    <property type="evidence" value="ECO:0007669"/>
    <property type="project" value="UniProtKB-EC"/>
</dbReference>
<evidence type="ECO:0000256" key="5">
    <source>
        <dbReference type="ARBA" id="ARBA00011643"/>
    </source>
</evidence>
<evidence type="ECO:0000256" key="9">
    <source>
        <dbReference type="ARBA" id="ARBA00022679"/>
    </source>
</evidence>
<evidence type="ECO:0000256" key="6">
    <source>
        <dbReference type="ARBA" id="ARBA00012707"/>
    </source>
</evidence>
<dbReference type="InterPro" id="IPR042112">
    <property type="entry name" value="P_AcTrfase_dom2"/>
</dbReference>
<dbReference type="Pfam" id="PF01515">
    <property type="entry name" value="PTA_PTB"/>
    <property type="match status" value="1"/>
</dbReference>
<dbReference type="InterPro" id="IPR028979">
    <property type="entry name" value="Ser_kin/Pase_Hpr-like_N_sf"/>
</dbReference>
<comment type="subcellular location">
    <subcellularLocation>
        <location evidence="1 12">Cytoplasm</location>
    </subcellularLocation>
</comment>
<keyword evidence="9 12" id="KW-0808">Transferase</keyword>
<dbReference type="GO" id="GO:0005737">
    <property type="term" value="C:cytoplasm"/>
    <property type="evidence" value="ECO:0007669"/>
    <property type="project" value="UniProtKB-SubCell"/>
</dbReference>
<dbReference type="InterPro" id="IPR050500">
    <property type="entry name" value="Phos_Acetyltrans/Butyryltrans"/>
</dbReference>
<dbReference type="Gene3D" id="3.40.1390.20">
    <property type="entry name" value="HprK N-terminal domain-like"/>
    <property type="match status" value="1"/>
</dbReference>
<dbReference type="OrthoDB" id="9808984at2"/>
<dbReference type="FunFam" id="3.40.50.10750:FF:000001">
    <property type="entry name" value="Phosphate acetyltransferase"/>
    <property type="match status" value="1"/>
</dbReference>
<dbReference type="GO" id="GO:0006085">
    <property type="term" value="P:acetyl-CoA biosynthetic process"/>
    <property type="evidence" value="ECO:0007669"/>
    <property type="project" value="UniProtKB-UniPathway"/>
</dbReference>
<comment type="similarity">
    <text evidence="4 12">In the N-terminal section; belongs to the CobB/CobQ family.</text>
</comment>
<evidence type="ECO:0000313" key="17">
    <source>
        <dbReference type="Proteomes" id="UP000006055"/>
    </source>
</evidence>
<dbReference type="RefSeq" id="WP_014812146.1">
    <property type="nucleotide sequence ID" value="NC_018025.1"/>
</dbReference>
<dbReference type="KEGG" id="dti:Desti_5569"/>
<accession>I4CBT7</accession>
<evidence type="ECO:0000256" key="12">
    <source>
        <dbReference type="PIRNR" id="PIRNR006107"/>
    </source>
</evidence>
<dbReference type="PANTHER" id="PTHR43356:SF3">
    <property type="entry name" value="PHOSPHATE ACETYLTRANSFERASE"/>
    <property type="match status" value="1"/>
</dbReference>
<dbReference type="eggNOG" id="COG0857">
    <property type="taxonomic scope" value="Bacteria"/>
</dbReference>
<dbReference type="InterPro" id="IPR027417">
    <property type="entry name" value="P-loop_NTPase"/>
</dbReference>
<evidence type="ECO:0000259" key="13">
    <source>
        <dbReference type="Pfam" id="PF01515"/>
    </source>
</evidence>
<dbReference type="Pfam" id="PF13500">
    <property type="entry name" value="AAA_26"/>
    <property type="match status" value="1"/>
</dbReference>
<sequence length="694" mass="75952">MTQSIYITGVEAQSGKSVVLLGLMEWLVNQGRTVGFFRPVIKSEEEPDRLIHLILSRYGSRFPYFTMYGCTYEQTIEDREKSYKLILDKYKALEEQCEIMICVGTGFGGASFPMELRFNAEIAYNLGSPVVAVINGMGRTPRQIGDFAKVVMDTLEQQKCDILTIIANRVDHRQSAGVTEELRRALPATLPSHVIPEHPILDKLTVGEVARALNAEHLQGDTGSLSHTVNQFKVAAMELPHLLDRIEEGDLIITPGDRAEIILGSLAVEASRLYPHIAGLILTGGFKPAPQVQRLIQGLGRLPIPILSVKTDTYTTAAKVSSLKSSLVPEDQRKIAAALGIVEASVRFDSLQGSLTLPRSRHVTPLMFEYELIQRARSTRRHIVLPEGSEERILRAAEILLLRDVVKITLLGDPERLRQRIGLLGIEAEGVNIVNPLDSPLRETFAQTYYELRKHKGVSRGMAFDAVADNTYFGTLMVYHGHADGMVSGAIHTTSNTIRPAFEIIRSRPGFSIVSSVFLMCLADRVLVFGDCAVNADPTPEQLADIAISSAETAQVFGIEPYVAMLSYSTGESGKGVDVDKVREGTLIAKRRRPDIKIEGPIQYDAAIDLEVARTKLPGSEVAGNATVFIFPDLNAGNTTYKAVQRSANAVAIGPVLQGLNKPVNDLSRGCTVTDIVNTVAITAIQAQTMQEPE</sequence>
<evidence type="ECO:0000313" key="16">
    <source>
        <dbReference type="EMBL" id="AFM28150.1"/>
    </source>
</evidence>
<comment type="domain">
    <text evidence="12">The N-terminal region seems to be important for proper quaternary structure. The C-terminal region contains the substrate-binding site.</text>
</comment>
<reference evidence="15" key="2">
    <citation type="submission" date="2012-06" db="EMBL/GenBank/DDBJ databases">
        <title>Complete sequence of chromosome of Desulfomonile tiedjei DSM 6799.</title>
        <authorList>
            <consortium name="US DOE Joint Genome Institute (JGI-PGF)"/>
            <person name="Lucas S."/>
            <person name="Copeland A."/>
            <person name="Lapidus A."/>
            <person name="Glavina del Rio T."/>
            <person name="Dalin E."/>
            <person name="Tice H."/>
            <person name="Bruce D."/>
            <person name="Goodwin L."/>
            <person name="Pitluck S."/>
            <person name="Peters L."/>
            <person name="Ovchinnikova G."/>
            <person name="Zeytun A."/>
            <person name="Lu M."/>
            <person name="Kyrpides N."/>
            <person name="Mavromatis K."/>
            <person name="Ivanova N."/>
            <person name="Brettin T."/>
            <person name="Detter J.C."/>
            <person name="Han C."/>
            <person name="Larimer F."/>
            <person name="Land M."/>
            <person name="Hauser L."/>
            <person name="Markowitz V."/>
            <person name="Cheng J.-F."/>
            <person name="Hugenholtz P."/>
            <person name="Woyke T."/>
            <person name="Wu D."/>
            <person name="Spring S."/>
            <person name="Schroeder M."/>
            <person name="Brambilla E."/>
            <person name="Klenk H.-P."/>
            <person name="Eisen J.A."/>
        </authorList>
    </citation>
    <scope>NUCLEOTIDE SEQUENCE</scope>
    <source>
        <strain evidence="15">DSM 6799</strain>
    </source>
</reference>
<dbReference type="eggNOG" id="COG0280">
    <property type="taxonomic scope" value="Bacteria"/>
</dbReference>
<dbReference type="NCBIfam" id="NF007233">
    <property type="entry name" value="PRK09653.1"/>
    <property type="match status" value="1"/>
</dbReference>
<dbReference type="UniPathway" id="UPA00340">
    <property type="reaction ID" value="UER00459"/>
</dbReference>
<evidence type="ECO:0000259" key="14">
    <source>
        <dbReference type="Pfam" id="PF07085"/>
    </source>
</evidence>
<keyword evidence="8 12" id="KW-0963">Cytoplasm</keyword>
<dbReference type="InterPro" id="IPR004614">
    <property type="entry name" value="P_AcTrfase"/>
</dbReference>
<dbReference type="InterPro" id="IPR042113">
    <property type="entry name" value="P_AcTrfase_dom1"/>
</dbReference>
<dbReference type="KEGG" id="dti:Desti_4396"/>
<dbReference type="SUPFAM" id="SSF52540">
    <property type="entry name" value="P-loop containing nucleoside triphosphate hydrolases"/>
    <property type="match status" value="1"/>
</dbReference>
<reference evidence="17" key="1">
    <citation type="submission" date="2012-06" db="EMBL/GenBank/DDBJ databases">
        <title>Complete sequence of chromosome of Desulfomonile tiedjei DSM 6799.</title>
        <authorList>
            <person name="Lucas S."/>
            <person name="Copeland A."/>
            <person name="Lapidus A."/>
            <person name="Glavina del Rio T."/>
            <person name="Dalin E."/>
            <person name="Tice H."/>
            <person name="Bruce D."/>
            <person name="Goodwin L."/>
            <person name="Pitluck S."/>
            <person name="Peters L."/>
            <person name="Ovchinnikova G."/>
            <person name="Zeytun A."/>
            <person name="Lu M."/>
            <person name="Kyrpides N."/>
            <person name="Mavromatis K."/>
            <person name="Ivanova N."/>
            <person name="Brettin T."/>
            <person name="Detter J.C."/>
            <person name="Han C."/>
            <person name="Larimer F."/>
            <person name="Land M."/>
            <person name="Hauser L."/>
            <person name="Markowitz V."/>
            <person name="Cheng J.-F."/>
            <person name="Hugenholtz P."/>
            <person name="Woyke T."/>
            <person name="Wu D."/>
            <person name="Spring S."/>
            <person name="Schroeder M."/>
            <person name="Brambilla E."/>
            <person name="Klenk H.-P."/>
            <person name="Eisen J.A."/>
        </authorList>
    </citation>
    <scope>NUCLEOTIDE SEQUENCE [LARGE SCALE GENOMIC DNA]</scope>
    <source>
        <strain evidence="17">ATCC 49306 / DSM 6799 / DCB-1</strain>
    </source>
</reference>
<dbReference type="PATRIC" id="fig|706587.4.peg.4988"/>
<dbReference type="Proteomes" id="UP000006055">
    <property type="component" value="Chromosome"/>
</dbReference>
<dbReference type="Gene3D" id="3.40.50.300">
    <property type="entry name" value="P-loop containing nucleotide triphosphate hydrolases"/>
    <property type="match status" value="1"/>
</dbReference>
<name>I4CBT7_DESTA</name>
<evidence type="ECO:0000256" key="1">
    <source>
        <dbReference type="ARBA" id="ARBA00004496"/>
    </source>
</evidence>
<proteinExistence type="inferred from homology"/>
<dbReference type="NCBIfam" id="TIGR00651">
    <property type="entry name" value="pta"/>
    <property type="match status" value="1"/>
</dbReference>
<dbReference type="HOGENOM" id="CLU_019723_3_0_7"/>
<dbReference type="InterPro" id="IPR010766">
    <property type="entry name" value="DRTGG"/>
</dbReference>
<dbReference type="EMBL" id="CP003360">
    <property type="protein sequence ID" value="AFM27028.1"/>
    <property type="molecule type" value="Genomic_DNA"/>
</dbReference>
<feature type="domain" description="Phosphate acetyl/butaryl transferase" evidence="13">
    <location>
        <begin position="367"/>
        <end position="684"/>
    </location>
</feature>
<evidence type="ECO:0000256" key="7">
    <source>
        <dbReference type="ARBA" id="ARBA00021528"/>
    </source>
</evidence>
<feature type="domain" description="DRTGG" evidence="14">
    <location>
        <begin position="208"/>
        <end position="322"/>
    </location>
</feature>
<dbReference type="PANTHER" id="PTHR43356">
    <property type="entry name" value="PHOSPHATE ACETYLTRANSFERASE"/>
    <property type="match status" value="1"/>
</dbReference>
<dbReference type="Gene3D" id="3.40.50.10750">
    <property type="entry name" value="Isocitrate/Isopropylmalate dehydrogenase-like"/>
    <property type="match status" value="1"/>
</dbReference>
<dbReference type="Gene3D" id="3.40.50.10950">
    <property type="match status" value="1"/>
</dbReference>
<evidence type="ECO:0000256" key="2">
    <source>
        <dbReference type="ARBA" id="ARBA00004989"/>
    </source>
</evidence>
<comment type="subunit">
    <text evidence="5">Homohexamer.</text>
</comment>
<dbReference type="STRING" id="706587.Desti_4396"/>
<gene>
    <name evidence="15" type="ordered locus">Desti_4396</name>
    <name evidence="16" type="ordered locus">Desti_5569</name>
</gene>
<dbReference type="SUPFAM" id="SSF53659">
    <property type="entry name" value="Isocitrate/Isopropylmalate dehydrogenase-like"/>
    <property type="match status" value="1"/>
</dbReference>
<evidence type="ECO:0000256" key="3">
    <source>
        <dbReference type="ARBA" id="ARBA00008756"/>
    </source>
</evidence>
<keyword evidence="10 12" id="KW-0012">Acyltransferase</keyword>
<evidence type="ECO:0000256" key="11">
    <source>
        <dbReference type="ARBA" id="ARBA00031108"/>
    </source>
</evidence>
<dbReference type="InterPro" id="IPR016475">
    <property type="entry name" value="P-Actrans_bac"/>
</dbReference>
<evidence type="ECO:0000256" key="8">
    <source>
        <dbReference type="ARBA" id="ARBA00022490"/>
    </source>
</evidence>
<evidence type="ECO:0000313" key="15">
    <source>
        <dbReference type="EMBL" id="AFM27028.1"/>
    </source>
</evidence>
<organism evidence="15 17">
    <name type="scientific">Desulfomonile tiedjei (strain ATCC 49306 / DSM 6799 / DCB-1)</name>
    <dbReference type="NCBI Taxonomy" id="706587"/>
    <lineage>
        <taxon>Bacteria</taxon>
        <taxon>Pseudomonadati</taxon>
        <taxon>Thermodesulfobacteriota</taxon>
        <taxon>Desulfomonilia</taxon>
        <taxon>Desulfomonilales</taxon>
        <taxon>Desulfomonilaceae</taxon>
        <taxon>Desulfomonile</taxon>
    </lineage>
</organism>
<comment type="catalytic activity">
    <reaction evidence="12">
        <text>acetyl-CoA + phosphate = acetyl phosphate + CoA</text>
        <dbReference type="Rhea" id="RHEA:19521"/>
        <dbReference type="ChEBI" id="CHEBI:22191"/>
        <dbReference type="ChEBI" id="CHEBI:43474"/>
        <dbReference type="ChEBI" id="CHEBI:57287"/>
        <dbReference type="ChEBI" id="CHEBI:57288"/>
        <dbReference type="EC" id="2.3.1.8"/>
    </reaction>
</comment>
<dbReference type="EMBL" id="CP003360">
    <property type="protein sequence ID" value="AFM28150.1"/>
    <property type="molecule type" value="Genomic_DNA"/>
</dbReference>
<dbReference type="PIRSF" id="PIRSF006107">
    <property type="entry name" value="PhpActrans_proteobac"/>
    <property type="match status" value="1"/>
</dbReference>
<comment type="similarity">
    <text evidence="3 12">In the C-terminal section; belongs to the phosphate acetyltransferase and butyryltransferase family.</text>
</comment>
<dbReference type="InterPro" id="IPR002505">
    <property type="entry name" value="PTA_PTB"/>
</dbReference>
<keyword evidence="17" id="KW-1185">Reference proteome</keyword>
<dbReference type="AlphaFoldDB" id="I4CBT7"/>
<dbReference type="NCBIfam" id="NF004167">
    <property type="entry name" value="PRK05632.1"/>
    <property type="match status" value="1"/>
</dbReference>
<dbReference type="EC" id="2.3.1.8" evidence="6 12"/>
<dbReference type="SUPFAM" id="SSF75138">
    <property type="entry name" value="HprK N-terminal domain-like"/>
    <property type="match status" value="1"/>
</dbReference>
<protein>
    <recommendedName>
        <fullName evidence="7 12">Phosphate acetyltransferase</fullName>
        <ecNumber evidence="6 12">2.3.1.8</ecNumber>
    </recommendedName>
    <alternativeName>
        <fullName evidence="11 12">Phosphotransacetylase</fullName>
    </alternativeName>
</protein>
<comment type="function">
    <text evidence="12">Involved in acetate metabolism.</text>
</comment>
<dbReference type="Pfam" id="PF07085">
    <property type="entry name" value="DRTGG"/>
    <property type="match status" value="1"/>
</dbReference>
<dbReference type="CDD" id="cd03109">
    <property type="entry name" value="DTBS"/>
    <property type="match status" value="1"/>
</dbReference>
<evidence type="ECO:0000256" key="10">
    <source>
        <dbReference type="ARBA" id="ARBA00023315"/>
    </source>
</evidence>
<evidence type="ECO:0000256" key="4">
    <source>
        <dbReference type="ARBA" id="ARBA00009786"/>
    </source>
</evidence>
<comment type="pathway">
    <text evidence="2 12">Metabolic intermediate biosynthesis; acetyl-CoA biosynthesis; acetyl-CoA from acetate: step 2/2.</text>
</comment>